<organism evidence="1 2">
    <name type="scientific">Araneus ventricosus</name>
    <name type="common">Orbweaver spider</name>
    <name type="synonym">Epeira ventricosa</name>
    <dbReference type="NCBI Taxonomy" id="182803"/>
    <lineage>
        <taxon>Eukaryota</taxon>
        <taxon>Metazoa</taxon>
        <taxon>Ecdysozoa</taxon>
        <taxon>Arthropoda</taxon>
        <taxon>Chelicerata</taxon>
        <taxon>Arachnida</taxon>
        <taxon>Araneae</taxon>
        <taxon>Araneomorphae</taxon>
        <taxon>Entelegynae</taxon>
        <taxon>Araneoidea</taxon>
        <taxon>Araneidae</taxon>
        <taxon>Araneus</taxon>
    </lineage>
</organism>
<comment type="caution">
    <text evidence="1">The sequence shown here is derived from an EMBL/GenBank/DDBJ whole genome shotgun (WGS) entry which is preliminary data.</text>
</comment>
<dbReference type="AlphaFoldDB" id="A0A4Y2RPY9"/>
<keyword evidence="2" id="KW-1185">Reference proteome</keyword>
<proteinExistence type="predicted"/>
<dbReference type="EMBL" id="BGPR01017798">
    <property type="protein sequence ID" value="GBN77319.1"/>
    <property type="molecule type" value="Genomic_DNA"/>
</dbReference>
<name>A0A4Y2RPY9_ARAVE</name>
<gene>
    <name evidence="1" type="ORF">AVEN_86256_1</name>
</gene>
<dbReference type="Proteomes" id="UP000499080">
    <property type="component" value="Unassembled WGS sequence"/>
</dbReference>
<dbReference type="OrthoDB" id="6506341at2759"/>
<sequence>MFPHYKMTSEQKIKPHTRIIQVGERVRTKFFVNNKLNWKIGVVTQKLGHLHYIVKLDEGREVKRHMNQMQKSAIQKEEVMSNAHSTANFKFETFL</sequence>
<accession>A0A4Y2RPY9</accession>
<evidence type="ECO:0000313" key="2">
    <source>
        <dbReference type="Proteomes" id="UP000499080"/>
    </source>
</evidence>
<evidence type="ECO:0000313" key="1">
    <source>
        <dbReference type="EMBL" id="GBN77319.1"/>
    </source>
</evidence>
<reference evidence="1 2" key="1">
    <citation type="journal article" date="2019" name="Sci. Rep.">
        <title>Orb-weaving spider Araneus ventricosus genome elucidates the spidroin gene catalogue.</title>
        <authorList>
            <person name="Kono N."/>
            <person name="Nakamura H."/>
            <person name="Ohtoshi R."/>
            <person name="Moran D.A.P."/>
            <person name="Shinohara A."/>
            <person name="Yoshida Y."/>
            <person name="Fujiwara M."/>
            <person name="Mori M."/>
            <person name="Tomita M."/>
            <person name="Arakawa K."/>
        </authorList>
    </citation>
    <scope>NUCLEOTIDE SEQUENCE [LARGE SCALE GENOMIC DNA]</scope>
</reference>
<protein>
    <submittedName>
        <fullName evidence="1">Uncharacterized protein</fullName>
    </submittedName>
</protein>